<dbReference type="PANTHER" id="PTHR30529">
    <property type="entry name" value="CYTOCHROME B561"/>
    <property type="match status" value="1"/>
</dbReference>
<feature type="transmembrane region" description="Helical" evidence="13">
    <location>
        <begin position="20"/>
        <end position="39"/>
    </location>
</feature>
<comment type="cofactor">
    <cofactor evidence="1">
        <name>heme b</name>
        <dbReference type="ChEBI" id="CHEBI:60344"/>
    </cofactor>
</comment>
<evidence type="ECO:0000256" key="4">
    <source>
        <dbReference type="ARBA" id="ARBA00022475"/>
    </source>
</evidence>
<keyword evidence="4" id="KW-1003">Cell membrane</keyword>
<name>A0A1I2H3Z7_9GAMM</name>
<dbReference type="GO" id="GO:0005886">
    <property type="term" value="C:plasma membrane"/>
    <property type="evidence" value="ECO:0007669"/>
    <property type="project" value="UniProtKB-SubCell"/>
</dbReference>
<proteinExistence type="inferred from homology"/>
<comment type="similarity">
    <text evidence="12">Belongs to the cytochrome b561 family.</text>
</comment>
<keyword evidence="6 13" id="KW-0812">Transmembrane</keyword>
<evidence type="ECO:0000256" key="1">
    <source>
        <dbReference type="ARBA" id="ARBA00001970"/>
    </source>
</evidence>
<evidence type="ECO:0000313" key="15">
    <source>
        <dbReference type="EMBL" id="SFF24865.1"/>
    </source>
</evidence>
<evidence type="ECO:0000313" key="16">
    <source>
        <dbReference type="Proteomes" id="UP000199771"/>
    </source>
</evidence>
<dbReference type="GO" id="GO:0020037">
    <property type="term" value="F:heme binding"/>
    <property type="evidence" value="ECO:0007669"/>
    <property type="project" value="TreeGrafter"/>
</dbReference>
<organism evidence="15 16">
    <name type="scientific">Fontimonas thermophila</name>
    <dbReference type="NCBI Taxonomy" id="1076937"/>
    <lineage>
        <taxon>Bacteria</taxon>
        <taxon>Pseudomonadati</taxon>
        <taxon>Pseudomonadota</taxon>
        <taxon>Gammaproteobacteria</taxon>
        <taxon>Nevskiales</taxon>
        <taxon>Nevskiaceae</taxon>
        <taxon>Fontimonas</taxon>
    </lineage>
</organism>
<dbReference type="InterPro" id="IPR052168">
    <property type="entry name" value="Cytochrome_b561_oxidase"/>
</dbReference>
<evidence type="ECO:0000256" key="10">
    <source>
        <dbReference type="ARBA" id="ARBA00023004"/>
    </source>
</evidence>
<evidence type="ECO:0000256" key="13">
    <source>
        <dbReference type="SAM" id="Phobius"/>
    </source>
</evidence>
<dbReference type="AlphaFoldDB" id="A0A1I2H3Z7"/>
<keyword evidence="16" id="KW-1185">Reference proteome</keyword>
<keyword evidence="11 13" id="KW-0472">Membrane</keyword>
<dbReference type="EMBL" id="FOOC01000001">
    <property type="protein sequence ID" value="SFF24865.1"/>
    <property type="molecule type" value="Genomic_DNA"/>
</dbReference>
<reference evidence="15 16" key="1">
    <citation type="submission" date="2016-10" db="EMBL/GenBank/DDBJ databases">
        <authorList>
            <person name="de Groot N.N."/>
        </authorList>
    </citation>
    <scope>NUCLEOTIDE SEQUENCE [LARGE SCALE GENOMIC DNA]</scope>
    <source>
        <strain evidence="15 16">DSM 23609</strain>
    </source>
</reference>
<evidence type="ECO:0000256" key="7">
    <source>
        <dbReference type="ARBA" id="ARBA00022723"/>
    </source>
</evidence>
<dbReference type="GO" id="GO:0046872">
    <property type="term" value="F:metal ion binding"/>
    <property type="evidence" value="ECO:0007669"/>
    <property type="project" value="UniProtKB-KW"/>
</dbReference>
<keyword evidence="8" id="KW-0249">Electron transport</keyword>
<accession>A0A1I2H3Z7</accession>
<keyword evidence="3" id="KW-0813">Transport</keyword>
<dbReference type="InterPro" id="IPR016174">
    <property type="entry name" value="Di-haem_cyt_TM"/>
</dbReference>
<dbReference type="STRING" id="1076937.SAMN04488120_101161"/>
<evidence type="ECO:0000256" key="9">
    <source>
        <dbReference type="ARBA" id="ARBA00022989"/>
    </source>
</evidence>
<evidence type="ECO:0000256" key="6">
    <source>
        <dbReference type="ARBA" id="ARBA00022692"/>
    </source>
</evidence>
<comment type="subcellular location">
    <subcellularLocation>
        <location evidence="2">Cell membrane</location>
        <topology evidence="2">Multi-pass membrane protein</topology>
    </subcellularLocation>
</comment>
<keyword evidence="10" id="KW-0408">Iron</keyword>
<dbReference type="Gene3D" id="1.20.950.20">
    <property type="entry name" value="Transmembrane di-heme cytochromes, Chain C"/>
    <property type="match status" value="1"/>
</dbReference>
<evidence type="ECO:0000256" key="2">
    <source>
        <dbReference type="ARBA" id="ARBA00004651"/>
    </source>
</evidence>
<dbReference type="GO" id="GO:0009055">
    <property type="term" value="F:electron transfer activity"/>
    <property type="evidence" value="ECO:0007669"/>
    <property type="project" value="InterPro"/>
</dbReference>
<dbReference type="GO" id="GO:0022904">
    <property type="term" value="P:respiratory electron transport chain"/>
    <property type="evidence" value="ECO:0007669"/>
    <property type="project" value="InterPro"/>
</dbReference>
<feature type="domain" description="Cytochrome b561 bacterial/Ni-hydrogenase" evidence="14">
    <location>
        <begin position="12"/>
        <end position="182"/>
    </location>
</feature>
<feature type="transmembrane region" description="Helical" evidence="13">
    <location>
        <begin position="91"/>
        <end position="113"/>
    </location>
</feature>
<evidence type="ECO:0000259" key="14">
    <source>
        <dbReference type="Pfam" id="PF01292"/>
    </source>
</evidence>
<protein>
    <submittedName>
        <fullName evidence="15">Cytochrome b561</fullName>
    </submittedName>
</protein>
<dbReference type="Proteomes" id="UP000199771">
    <property type="component" value="Unassembled WGS sequence"/>
</dbReference>
<evidence type="ECO:0000256" key="8">
    <source>
        <dbReference type="ARBA" id="ARBA00022982"/>
    </source>
</evidence>
<evidence type="ECO:0000256" key="3">
    <source>
        <dbReference type="ARBA" id="ARBA00022448"/>
    </source>
</evidence>
<keyword evidence="5" id="KW-0349">Heme</keyword>
<gene>
    <name evidence="15" type="ORF">SAMN04488120_101161</name>
</gene>
<dbReference type="Pfam" id="PF01292">
    <property type="entry name" value="Ni_hydr_CYTB"/>
    <property type="match status" value="1"/>
</dbReference>
<evidence type="ECO:0000256" key="5">
    <source>
        <dbReference type="ARBA" id="ARBA00022617"/>
    </source>
</evidence>
<evidence type="ECO:0000256" key="12">
    <source>
        <dbReference type="ARBA" id="ARBA00037975"/>
    </source>
</evidence>
<sequence length="194" mass="21701">MALMDRRPELARYGALAQLGHWLTVLLLVGVFGLGFYMVDLPLSPARVKLFAYHKWIGVTVFAVAVLRLIWRAVSPPPPLPDTLRPWERQLAALTHRLLYLLVLAVPLSGWLMSSAKGFQTVWLGVLPIPDLLDKNPALGAALQRVHFALNKLLLAVVVLHVGAALKHHFIDRDTVLLRMLPRAMIQTRHRGKA</sequence>
<feature type="transmembrane region" description="Helical" evidence="13">
    <location>
        <begin position="51"/>
        <end position="71"/>
    </location>
</feature>
<dbReference type="PANTHER" id="PTHR30529:SF1">
    <property type="entry name" value="CYTOCHROME B561 HOMOLOG 2"/>
    <property type="match status" value="1"/>
</dbReference>
<keyword evidence="9 13" id="KW-1133">Transmembrane helix</keyword>
<keyword evidence="7" id="KW-0479">Metal-binding</keyword>
<dbReference type="SUPFAM" id="SSF81342">
    <property type="entry name" value="Transmembrane di-heme cytochromes"/>
    <property type="match status" value="1"/>
</dbReference>
<evidence type="ECO:0000256" key="11">
    <source>
        <dbReference type="ARBA" id="ARBA00023136"/>
    </source>
</evidence>
<dbReference type="InterPro" id="IPR011577">
    <property type="entry name" value="Cyt_b561_bac/Ni-Hgenase"/>
</dbReference>